<feature type="region of interest" description="Disordered" evidence="1">
    <location>
        <begin position="98"/>
        <end position="123"/>
    </location>
</feature>
<dbReference type="Proteomes" id="UP000070501">
    <property type="component" value="Unassembled WGS sequence"/>
</dbReference>
<feature type="compositionally biased region" description="Polar residues" evidence="1">
    <location>
        <begin position="1"/>
        <end position="10"/>
    </location>
</feature>
<protein>
    <submittedName>
        <fullName evidence="2">Uncharacterized protein</fullName>
    </submittedName>
</protein>
<organism evidence="2 3">
    <name type="scientific">Microdochium bolleyi</name>
    <dbReference type="NCBI Taxonomy" id="196109"/>
    <lineage>
        <taxon>Eukaryota</taxon>
        <taxon>Fungi</taxon>
        <taxon>Dikarya</taxon>
        <taxon>Ascomycota</taxon>
        <taxon>Pezizomycotina</taxon>
        <taxon>Sordariomycetes</taxon>
        <taxon>Xylariomycetidae</taxon>
        <taxon>Xylariales</taxon>
        <taxon>Microdochiaceae</taxon>
        <taxon>Microdochium</taxon>
    </lineage>
</organism>
<sequence>MSQPSKNGLSRKNPKTAPAMPFSTRNPVSAGRSRVAAETVALCRWRTQPRHCQPGGLKVHKTQGGPAPWSMTGDIRHCMDHGATSTRRVLRQHGHPHIIDSTAPPHPLHWPSARSGPLRPSPTCWLDSTKTSVQEIQNAISVPGQTIQQNQTTHARP</sequence>
<feature type="region of interest" description="Disordered" evidence="1">
    <location>
        <begin position="1"/>
        <end position="33"/>
    </location>
</feature>
<evidence type="ECO:0000313" key="3">
    <source>
        <dbReference type="Proteomes" id="UP000070501"/>
    </source>
</evidence>
<evidence type="ECO:0000256" key="1">
    <source>
        <dbReference type="SAM" id="MobiDB-lite"/>
    </source>
</evidence>
<gene>
    <name evidence="2" type="ORF">Micbo1qcDRAFT_17326</name>
</gene>
<reference evidence="3" key="1">
    <citation type="submission" date="2016-02" db="EMBL/GenBank/DDBJ databases">
        <title>Draft genome sequence of Microdochium bolleyi, a fungal endophyte of beachgrass.</title>
        <authorList>
            <consortium name="DOE Joint Genome Institute"/>
            <person name="David A.S."/>
            <person name="May G."/>
            <person name="Haridas S."/>
            <person name="Lim J."/>
            <person name="Wang M."/>
            <person name="Labutti K."/>
            <person name="Lipzen A."/>
            <person name="Barry K."/>
            <person name="Grigoriev I.V."/>
        </authorList>
    </citation>
    <scope>NUCLEOTIDE SEQUENCE [LARGE SCALE GENOMIC DNA]</scope>
    <source>
        <strain evidence="3">J235TASD1</strain>
    </source>
</reference>
<dbReference type="EMBL" id="KQ964258">
    <property type="protein sequence ID" value="KXJ88450.1"/>
    <property type="molecule type" value="Genomic_DNA"/>
</dbReference>
<keyword evidence="3" id="KW-1185">Reference proteome</keyword>
<name>A0A136IU00_9PEZI</name>
<evidence type="ECO:0000313" key="2">
    <source>
        <dbReference type="EMBL" id="KXJ88450.1"/>
    </source>
</evidence>
<proteinExistence type="predicted"/>
<dbReference type="AlphaFoldDB" id="A0A136IU00"/>
<dbReference type="InParanoid" id="A0A136IU00"/>
<accession>A0A136IU00</accession>
<feature type="region of interest" description="Disordered" evidence="1">
    <location>
        <begin position="52"/>
        <end position="73"/>
    </location>
</feature>